<evidence type="ECO:0000313" key="10">
    <source>
        <dbReference type="Proteomes" id="UP000252479"/>
    </source>
</evidence>
<comment type="similarity">
    <text evidence="2">Belongs to the peptide transporter carbon starvation (CstA) (TC 2.A.114) family.</text>
</comment>
<feature type="transmembrane region" description="Helical" evidence="7">
    <location>
        <begin position="370"/>
        <end position="391"/>
    </location>
</feature>
<evidence type="ECO:0000313" key="9">
    <source>
        <dbReference type="EMBL" id="RCS73975.1"/>
    </source>
</evidence>
<gene>
    <name evidence="9" type="ORF">CIK83_02630</name>
</gene>
<dbReference type="GeneID" id="303187793"/>
<evidence type="ECO:0000259" key="8">
    <source>
        <dbReference type="Pfam" id="PF02554"/>
    </source>
</evidence>
<feature type="transmembrane region" description="Helical" evidence="7">
    <location>
        <begin position="397"/>
        <end position="415"/>
    </location>
</feature>
<evidence type="ECO:0000256" key="3">
    <source>
        <dbReference type="ARBA" id="ARBA00022475"/>
    </source>
</evidence>
<organism evidence="9 10">
    <name type="scientific">Vibrio casei</name>
    <dbReference type="NCBI Taxonomy" id="673372"/>
    <lineage>
        <taxon>Bacteria</taxon>
        <taxon>Pseudomonadati</taxon>
        <taxon>Pseudomonadota</taxon>
        <taxon>Gammaproteobacteria</taxon>
        <taxon>Vibrionales</taxon>
        <taxon>Vibrionaceae</taxon>
        <taxon>Vibrio</taxon>
    </lineage>
</organism>
<dbReference type="EMBL" id="QPGL01000001">
    <property type="protein sequence ID" value="RCS73975.1"/>
    <property type="molecule type" value="Genomic_DNA"/>
</dbReference>
<dbReference type="OrthoDB" id="9761224at2"/>
<feature type="transmembrane region" description="Helical" evidence="7">
    <location>
        <begin position="422"/>
        <end position="440"/>
    </location>
</feature>
<dbReference type="Proteomes" id="UP000252479">
    <property type="component" value="Unassembled WGS sequence"/>
</dbReference>
<feature type="transmembrane region" description="Helical" evidence="7">
    <location>
        <begin position="273"/>
        <end position="297"/>
    </location>
</feature>
<dbReference type="GO" id="GO:0009267">
    <property type="term" value="P:cellular response to starvation"/>
    <property type="evidence" value="ECO:0007669"/>
    <property type="project" value="InterPro"/>
</dbReference>
<keyword evidence="6 7" id="KW-0472">Membrane</keyword>
<feature type="transmembrane region" description="Helical" evidence="7">
    <location>
        <begin position="80"/>
        <end position="98"/>
    </location>
</feature>
<proteinExistence type="inferred from homology"/>
<evidence type="ECO:0000256" key="1">
    <source>
        <dbReference type="ARBA" id="ARBA00004651"/>
    </source>
</evidence>
<dbReference type="Pfam" id="PF02554">
    <property type="entry name" value="CstA"/>
    <property type="match status" value="1"/>
</dbReference>
<comment type="subcellular location">
    <subcellularLocation>
        <location evidence="1">Cell membrane</location>
        <topology evidence="1">Multi-pass membrane protein</topology>
    </subcellularLocation>
</comment>
<evidence type="ECO:0000256" key="4">
    <source>
        <dbReference type="ARBA" id="ARBA00022692"/>
    </source>
</evidence>
<evidence type="ECO:0000256" key="5">
    <source>
        <dbReference type="ARBA" id="ARBA00022989"/>
    </source>
</evidence>
<dbReference type="GO" id="GO:0005886">
    <property type="term" value="C:plasma membrane"/>
    <property type="evidence" value="ECO:0007669"/>
    <property type="project" value="UniProtKB-SubCell"/>
</dbReference>
<accession>A0A368LQ80</accession>
<dbReference type="RefSeq" id="WP_086962117.1">
    <property type="nucleotide sequence ID" value="NZ_AP018680.1"/>
</dbReference>
<feature type="transmembrane region" description="Helical" evidence="7">
    <location>
        <begin position="162"/>
        <end position="183"/>
    </location>
</feature>
<evidence type="ECO:0000256" key="2">
    <source>
        <dbReference type="ARBA" id="ARBA00007755"/>
    </source>
</evidence>
<dbReference type="InterPro" id="IPR051605">
    <property type="entry name" value="CstA"/>
</dbReference>
<reference evidence="9 10" key="1">
    <citation type="journal article" date="2017" name="Elife">
        <title>Extensive horizontal gene transfer in cheese-associated bacteria.</title>
        <authorList>
            <person name="Bonham K.S."/>
            <person name="Wolfe B.E."/>
            <person name="Dutton R.J."/>
        </authorList>
    </citation>
    <scope>NUCLEOTIDE SEQUENCE [LARGE SCALE GENOMIC DNA]</scope>
    <source>
        <strain evidence="9 10">JB196</strain>
    </source>
</reference>
<comment type="caution">
    <text evidence="9">The sequence shown here is derived from an EMBL/GenBank/DDBJ whole genome shotgun (WGS) entry which is preliminary data.</text>
</comment>
<feature type="domain" description="CstA N-terminal" evidence="8">
    <location>
        <begin position="2"/>
        <end position="170"/>
    </location>
</feature>
<keyword evidence="10" id="KW-1185">Reference proteome</keyword>
<feature type="transmembrane region" description="Helical" evidence="7">
    <location>
        <begin position="126"/>
        <end position="150"/>
    </location>
</feature>
<feature type="transmembrane region" description="Helical" evidence="7">
    <location>
        <begin position="190"/>
        <end position="211"/>
    </location>
</feature>
<evidence type="ECO:0000256" key="6">
    <source>
        <dbReference type="ARBA" id="ARBA00023136"/>
    </source>
</evidence>
<dbReference type="PANTHER" id="PTHR30252">
    <property type="entry name" value="INNER MEMBRANE PEPTIDE TRANSPORTER"/>
    <property type="match status" value="1"/>
</dbReference>
<dbReference type="InterPro" id="IPR003706">
    <property type="entry name" value="CstA_N"/>
</dbReference>
<dbReference type="AlphaFoldDB" id="A0A368LQ80"/>
<feature type="transmembrane region" description="Helical" evidence="7">
    <location>
        <begin position="317"/>
        <end position="342"/>
    </location>
</feature>
<evidence type="ECO:0000256" key="7">
    <source>
        <dbReference type="SAM" id="Phobius"/>
    </source>
</evidence>
<protein>
    <submittedName>
        <fullName evidence="9">Carbon starvation protein A</fullName>
    </submittedName>
</protein>
<name>A0A368LQ80_9VIBR</name>
<keyword evidence="5 7" id="KW-1133">Transmembrane helix</keyword>
<dbReference type="PANTHER" id="PTHR30252:SF4">
    <property type="entry name" value="CARBON STARVATION"/>
    <property type="match status" value="1"/>
</dbReference>
<feature type="transmembrane region" description="Helical" evidence="7">
    <location>
        <begin position="235"/>
        <end position="253"/>
    </location>
</feature>
<sequence length="496" mass="53915">MMMFLFCVAALIAGYFIYGTFVEKVFGIKENRTTPAYSKQDGVDYVPMSNKKVYLVQLLNIAGVGPIFGPIMGALYGPAAMLWIVLGCIFAGAVHDYFSGMLSIRNGGASVPTLTGRYLGKNAKHFMNIFALVLLLLVGVVFVSAPAGMITNLVNEQTDTTVSMGLMVAIIFAYYVIATIVPVDKIIGRFYPLFGALLIFMSVGLIAAIVFSSEHSILAGYQFSDMFTNMNPNDLPLWPALFITIACGAISGFHATQSPLMARCLENEKNGRFVFFGAMIGEGVIALIWCAVALSFFGSMDALQEAVANGGPGNVVYSSSFGLLGVFGGILAFLGVVILPITSGDTAFRSSRLILAEYFNMEQKSLKNRLLMAMPLFILGAILTQVDFGIIWRYFGFANQTTAVMMLWTASAYLLRFNKFHWITTVPAIFMTAVCITFILNNHSLGFGMDMQISTIIGIIASLLITGYVIKISKGKGDPEFDQAEEDKLNTKPETV</sequence>
<keyword evidence="4 7" id="KW-0812">Transmembrane</keyword>
<keyword evidence="3" id="KW-1003">Cell membrane</keyword>
<feature type="transmembrane region" description="Helical" evidence="7">
    <location>
        <begin position="452"/>
        <end position="470"/>
    </location>
</feature>